<dbReference type="InterPro" id="IPR007902">
    <property type="entry name" value="Chl4/mis15/CENP-N"/>
</dbReference>
<proteinExistence type="inferred from homology"/>
<comment type="similarity">
    <text evidence="3">Belongs to the CENP-N/CHL4 family.</text>
</comment>
<name>A0A4P9ZPM9_9FUNG</name>
<dbReference type="InterPro" id="IPR052011">
    <property type="entry name" value="CENP-NAC/CAD_complex"/>
</dbReference>
<evidence type="ECO:0000256" key="6">
    <source>
        <dbReference type="ARBA" id="ARBA00023328"/>
    </source>
</evidence>
<dbReference type="GO" id="GO:0000775">
    <property type="term" value="C:chromosome, centromeric region"/>
    <property type="evidence" value="ECO:0007669"/>
    <property type="project" value="UniProtKB-SubCell"/>
</dbReference>
<keyword evidence="5" id="KW-0539">Nucleus</keyword>
<keyword evidence="8" id="KW-1185">Reference proteome</keyword>
<evidence type="ECO:0000256" key="3">
    <source>
        <dbReference type="ARBA" id="ARBA00005566"/>
    </source>
</evidence>
<evidence type="ECO:0000256" key="4">
    <source>
        <dbReference type="ARBA" id="ARBA00022454"/>
    </source>
</evidence>
<dbReference type="GO" id="GO:0034080">
    <property type="term" value="P:CENP-A containing chromatin assembly"/>
    <property type="evidence" value="ECO:0007669"/>
    <property type="project" value="InterPro"/>
</dbReference>
<accession>A0A4P9ZPM9</accession>
<dbReference type="PANTHER" id="PTHR46790:SF1">
    <property type="entry name" value="CENTROMERE PROTEIN N"/>
    <property type="match status" value="1"/>
</dbReference>
<evidence type="ECO:0000313" key="8">
    <source>
        <dbReference type="Proteomes" id="UP000268162"/>
    </source>
</evidence>
<evidence type="ECO:0000256" key="1">
    <source>
        <dbReference type="ARBA" id="ARBA00004123"/>
    </source>
</evidence>
<evidence type="ECO:0000313" key="7">
    <source>
        <dbReference type="EMBL" id="RKP35277.1"/>
    </source>
</evidence>
<keyword evidence="6" id="KW-0137">Centromere</keyword>
<dbReference type="AlphaFoldDB" id="A0A4P9ZPM9"/>
<dbReference type="EMBL" id="ML002913">
    <property type="protein sequence ID" value="RKP35277.1"/>
    <property type="molecule type" value="Genomic_DNA"/>
</dbReference>
<reference evidence="8" key="1">
    <citation type="journal article" date="2018" name="Nat. Microbiol.">
        <title>Leveraging single-cell genomics to expand the fungal tree of life.</title>
        <authorList>
            <person name="Ahrendt S.R."/>
            <person name="Quandt C.A."/>
            <person name="Ciobanu D."/>
            <person name="Clum A."/>
            <person name="Salamov A."/>
            <person name="Andreopoulos B."/>
            <person name="Cheng J.F."/>
            <person name="Woyke T."/>
            <person name="Pelin A."/>
            <person name="Henrissat B."/>
            <person name="Reynolds N.K."/>
            <person name="Benny G.L."/>
            <person name="Smith M.E."/>
            <person name="James T.Y."/>
            <person name="Grigoriev I.V."/>
        </authorList>
    </citation>
    <scope>NUCLEOTIDE SEQUENCE [LARGE SCALE GENOMIC DNA]</scope>
    <source>
        <strain evidence="8">RSA 468</strain>
    </source>
</reference>
<evidence type="ECO:0000256" key="2">
    <source>
        <dbReference type="ARBA" id="ARBA00004584"/>
    </source>
</evidence>
<protein>
    <submittedName>
        <fullName evidence="7">Uncharacterized protein</fullName>
    </submittedName>
</protein>
<dbReference type="Pfam" id="PF05238">
    <property type="entry name" value="CENP-N"/>
    <property type="match status" value="1"/>
</dbReference>
<comment type="subcellular location">
    <subcellularLocation>
        <location evidence="2">Chromosome</location>
        <location evidence="2">Centromere</location>
    </subcellularLocation>
    <subcellularLocation>
        <location evidence="1">Nucleus</location>
    </subcellularLocation>
</comment>
<dbReference type="GO" id="GO:0007059">
    <property type="term" value="P:chromosome segregation"/>
    <property type="evidence" value="ECO:0007669"/>
    <property type="project" value="InterPro"/>
</dbReference>
<organism evidence="7 8">
    <name type="scientific">Dimargaris cristalligena</name>
    <dbReference type="NCBI Taxonomy" id="215637"/>
    <lineage>
        <taxon>Eukaryota</taxon>
        <taxon>Fungi</taxon>
        <taxon>Fungi incertae sedis</taxon>
        <taxon>Zoopagomycota</taxon>
        <taxon>Kickxellomycotina</taxon>
        <taxon>Dimargaritomycetes</taxon>
        <taxon>Dimargaritales</taxon>
        <taxon>Dimargaritaceae</taxon>
        <taxon>Dimargaris</taxon>
    </lineage>
</organism>
<gene>
    <name evidence="7" type="ORF">BJ085DRAFT_29403</name>
</gene>
<dbReference type="Proteomes" id="UP000268162">
    <property type="component" value="Unassembled WGS sequence"/>
</dbReference>
<evidence type="ECO:0000256" key="5">
    <source>
        <dbReference type="ARBA" id="ARBA00023242"/>
    </source>
</evidence>
<keyword evidence="4" id="KW-0158">Chromosome</keyword>
<dbReference type="OrthoDB" id="6585699at2759"/>
<dbReference type="PANTHER" id="PTHR46790">
    <property type="entry name" value="CENTROMERE PROTEIN N"/>
    <property type="match status" value="1"/>
</dbReference>
<sequence>MRLFYRDGPLMKYNKGSSAWTVYVAHIPNSNHLIISSTTQLIQRTLTQTLSKIFAADDIEPQQLSGYSLTGLKNLILGQQSHGELALYRDTKVIAHDPLEHPSKRQNMLASLHLDHSDPTTHLSTLAATQNGRIVAEDQRALDTQRIHAIHELGLKNQTQLDFLEVQHTSDWQPGQPTTATPVSNSAGGSILSLSMTVKFFGTDVMQGFKKLSTLGFVNDSLPGFIRQSMVTATNVLQITGSVDDPNNPFTQ</sequence>
<dbReference type="GO" id="GO:0005654">
    <property type="term" value="C:nucleoplasm"/>
    <property type="evidence" value="ECO:0007669"/>
    <property type="project" value="TreeGrafter"/>
</dbReference>